<dbReference type="EMBL" id="OX365700">
    <property type="protein sequence ID" value="CAI4030302.1"/>
    <property type="molecule type" value="Genomic_DNA"/>
</dbReference>
<accession>A0AA86MWK0</accession>
<dbReference type="Pfam" id="PF16220">
    <property type="entry name" value="DUF4880"/>
    <property type="match status" value="1"/>
</dbReference>
<evidence type="ECO:0000313" key="5">
    <source>
        <dbReference type="Proteomes" id="UP001179121"/>
    </source>
</evidence>
<organism evidence="4 5">
    <name type="scientific">Nitrospira tepida</name>
    <dbReference type="NCBI Taxonomy" id="2973512"/>
    <lineage>
        <taxon>Bacteria</taxon>
        <taxon>Pseudomonadati</taxon>
        <taxon>Nitrospirota</taxon>
        <taxon>Nitrospiria</taxon>
        <taxon>Nitrospirales</taxon>
        <taxon>Nitrospiraceae</taxon>
        <taxon>Nitrospira</taxon>
    </lineage>
</organism>
<evidence type="ECO:0000259" key="2">
    <source>
        <dbReference type="Pfam" id="PF04773"/>
    </source>
</evidence>
<feature type="domain" description="FecR N-terminal" evidence="3">
    <location>
        <begin position="51"/>
        <end position="93"/>
    </location>
</feature>
<feature type="domain" description="FecR protein" evidence="2">
    <location>
        <begin position="155"/>
        <end position="245"/>
    </location>
</feature>
<name>A0AA86MWK0_9BACT</name>
<protein>
    <submittedName>
        <fullName evidence="4">Iron dicitrate transmembrane sensor FecR</fullName>
    </submittedName>
</protein>
<keyword evidence="4" id="KW-0472">Membrane</keyword>
<dbReference type="KEGG" id="nti:DNFV4_00730"/>
<evidence type="ECO:0000313" key="4">
    <source>
        <dbReference type="EMBL" id="CAI4030302.1"/>
    </source>
</evidence>
<dbReference type="Gene3D" id="3.55.50.30">
    <property type="match status" value="1"/>
</dbReference>
<dbReference type="Pfam" id="PF04773">
    <property type="entry name" value="FecR"/>
    <property type="match status" value="1"/>
</dbReference>
<dbReference type="PANTHER" id="PTHR30273:SF2">
    <property type="entry name" value="PROTEIN FECR"/>
    <property type="match status" value="1"/>
</dbReference>
<dbReference type="PANTHER" id="PTHR30273">
    <property type="entry name" value="PERIPLASMIC SIGNAL SENSOR AND SIGMA FACTOR ACTIVATOR FECR-RELATED"/>
    <property type="match status" value="1"/>
</dbReference>
<dbReference type="InterPro" id="IPR012373">
    <property type="entry name" value="Ferrdict_sens_TM"/>
</dbReference>
<feature type="region of interest" description="Disordered" evidence="1">
    <location>
        <begin position="1"/>
        <end position="51"/>
    </location>
</feature>
<proteinExistence type="predicted"/>
<dbReference type="Proteomes" id="UP001179121">
    <property type="component" value="Chromosome"/>
</dbReference>
<dbReference type="PIRSF" id="PIRSF018266">
    <property type="entry name" value="FecR"/>
    <property type="match status" value="1"/>
</dbReference>
<reference evidence="4" key="1">
    <citation type="submission" date="2022-10" db="EMBL/GenBank/DDBJ databases">
        <authorList>
            <person name="Koch H."/>
        </authorList>
    </citation>
    <scope>NUCLEOTIDE SEQUENCE</scope>
    <source>
        <strain evidence="4">DNF</strain>
    </source>
</reference>
<dbReference type="InterPro" id="IPR006860">
    <property type="entry name" value="FecR"/>
</dbReference>
<evidence type="ECO:0000259" key="3">
    <source>
        <dbReference type="Pfam" id="PF16220"/>
    </source>
</evidence>
<dbReference type="Gene3D" id="2.60.120.1440">
    <property type="match status" value="1"/>
</dbReference>
<evidence type="ECO:0000256" key="1">
    <source>
        <dbReference type="SAM" id="MobiDB-lite"/>
    </source>
</evidence>
<keyword evidence="4" id="KW-0812">Transmembrane</keyword>
<sequence length="359" mass="39251">MRDWHPHPSEPILAPSRNLSGSPSGCPAIMPTSDERPPFDPPLGEEPTPSDEALAWFTRLRSGRLSPEERREFDRWRQNSPGHARAFDEVCELWDDPALKAAALVADERSPFLGSTAPPRRRRLTRMLQAAAVAALVIGLGLQLDLPTRLTADQQTAAGERRTIQLPDRSTVTLNTDSALAVQFNAATRRVRLLKGEAWFQVQPEEGRAFIVESGRLLTRAVGTEFLVREERQGVRVTVVEGMVELAPNGPAWAPLRVEAGRQVSVDAGGPGPVREADLSTATAWLKGRLVVDNVRLGDLVGELRRYHAGAILVVNPSIADIKVSGSYTLADPAGVLTTLTQTLPVRMARLTNRLVILF</sequence>
<dbReference type="GO" id="GO:0016989">
    <property type="term" value="F:sigma factor antagonist activity"/>
    <property type="evidence" value="ECO:0007669"/>
    <property type="project" value="TreeGrafter"/>
</dbReference>
<gene>
    <name evidence="4" type="ORF">DNFV4_00730</name>
</gene>
<keyword evidence="5" id="KW-1185">Reference proteome</keyword>
<dbReference type="InterPro" id="IPR032623">
    <property type="entry name" value="FecR_N"/>
</dbReference>
<dbReference type="AlphaFoldDB" id="A0AA86MWK0"/>